<organism evidence="2 3">
    <name type="scientific">Mytilus edulis</name>
    <name type="common">Blue mussel</name>
    <dbReference type="NCBI Taxonomy" id="6550"/>
    <lineage>
        <taxon>Eukaryota</taxon>
        <taxon>Metazoa</taxon>
        <taxon>Spiralia</taxon>
        <taxon>Lophotrochozoa</taxon>
        <taxon>Mollusca</taxon>
        <taxon>Bivalvia</taxon>
        <taxon>Autobranchia</taxon>
        <taxon>Pteriomorphia</taxon>
        <taxon>Mytilida</taxon>
        <taxon>Mytiloidea</taxon>
        <taxon>Mytilidae</taxon>
        <taxon>Mytilinae</taxon>
        <taxon>Mytilus</taxon>
    </lineage>
</organism>
<dbReference type="AlphaFoldDB" id="A0A8S3PVY2"/>
<accession>A0A8S3PVY2</accession>
<dbReference type="InterPro" id="IPR036056">
    <property type="entry name" value="Fibrinogen-like_C"/>
</dbReference>
<dbReference type="Gene3D" id="4.10.530.10">
    <property type="entry name" value="Gamma-fibrinogen Carboxyl Terminal Fragment, domain 2"/>
    <property type="match status" value="1"/>
</dbReference>
<dbReference type="PROSITE" id="PS51406">
    <property type="entry name" value="FIBRINOGEN_C_2"/>
    <property type="match status" value="1"/>
</dbReference>
<dbReference type="Pfam" id="PF00147">
    <property type="entry name" value="Fibrinogen_C"/>
    <property type="match status" value="1"/>
</dbReference>
<dbReference type="Proteomes" id="UP000683360">
    <property type="component" value="Unassembled WGS sequence"/>
</dbReference>
<name>A0A8S3PVY2_MYTED</name>
<dbReference type="PANTHER" id="PTHR19143:SF458">
    <property type="entry name" value="FIBRINOGEN C-TERMINAL DOMAIN-CONTAINING PROTEIN-RELATED"/>
    <property type="match status" value="1"/>
</dbReference>
<feature type="domain" description="Fibrinogen C-terminal" evidence="1">
    <location>
        <begin position="18"/>
        <end position="232"/>
    </location>
</feature>
<protein>
    <submittedName>
        <fullName evidence="2">FCN</fullName>
    </submittedName>
</protein>
<evidence type="ECO:0000259" key="1">
    <source>
        <dbReference type="PROSITE" id="PS51406"/>
    </source>
</evidence>
<dbReference type="EMBL" id="CAJPWZ010000197">
    <property type="protein sequence ID" value="CAG2188101.1"/>
    <property type="molecule type" value="Genomic_DNA"/>
</dbReference>
<dbReference type="PANTHER" id="PTHR19143">
    <property type="entry name" value="FIBRINOGEN/TENASCIN/ANGIOPOEITIN"/>
    <property type="match status" value="1"/>
</dbReference>
<dbReference type="SUPFAM" id="SSF56496">
    <property type="entry name" value="Fibrinogen C-terminal domain-like"/>
    <property type="match status" value="1"/>
</dbReference>
<proteinExistence type="predicted"/>
<dbReference type="GO" id="GO:0005615">
    <property type="term" value="C:extracellular space"/>
    <property type="evidence" value="ECO:0007669"/>
    <property type="project" value="TreeGrafter"/>
</dbReference>
<dbReference type="CDD" id="cd00087">
    <property type="entry name" value="FReD"/>
    <property type="match status" value="1"/>
</dbReference>
<reference evidence="2" key="1">
    <citation type="submission" date="2021-03" db="EMBL/GenBank/DDBJ databases">
        <authorList>
            <person name="Bekaert M."/>
        </authorList>
    </citation>
    <scope>NUCLEOTIDE SEQUENCE</scope>
</reference>
<keyword evidence="3" id="KW-1185">Reference proteome</keyword>
<comment type="caution">
    <text evidence="2">The sequence shown here is derived from an EMBL/GenBank/DDBJ whole genome shotgun (WGS) entry which is preliminary data.</text>
</comment>
<dbReference type="OrthoDB" id="6118826at2759"/>
<dbReference type="Gene3D" id="3.90.215.10">
    <property type="entry name" value="Gamma Fibrinogen, chain A, domain 1"/>
    <property type="match status" value="1"/>
</dbReference>
<evidence type="ECO:0000313" key="2">
    <source>
        <dbReference type="EMBL" id="CAG2188101.1"/>
    </source>
</evidence>
<evidence type="ECO:0000313" key="3">
    <source>
        <dbReference type="Proteomes" id="UP000683360"/>
    </source>
</evidence>
<gene>
    <name evidence="2" type="ORF">MEDL_3607</name>
</gene>
<dbReference type="InterPro" id="IPR050373">
    <property type="entry name" value="Fibrinogen_C-term_domain"/>
</dbReference>
<dbReference type="InterPro" id="IPR014716">
    <property type="entry name" value="Fibrinogen_a/b/g_C_1"/>
</dbReference>
<dbReference type="SMART" id="SM00186">
    <property type="entry name" value="FBG"/>
    <property type="match status" value="1"/>
</dbReference>
<dbReference type="InterPro" id="IPR002181">
    <property type="entry name" value="Fibrinogen_a/b/g_C_dom"/>
</dbReference>
<sequence>MRSSCVTKVVYNSSVGESTDSNLPRECDDLNKTTTGVYTIYPDGIRPTEVYCVMANNEKWTVIQRRFNGFVDFYQDWNSYKSGFGSAAGEYWLGNDNIHTISTTTGHKLSIYLEDFNGDFKYANYSYFQLGNEHRKYMLNLGTFSGTAGLGNELDRNNNTPFTTKDHDNDGGNCGVRYHGGWWYVGLVYVRCANTNLNGPYVAGQATNVSAMYWIGWPISYMYYSLKKNYNHDKANVNMVKGENTFNELEDIHLSVIIRKYTIPTV</sequence>